<dbReference type="InterPro" id="IPR041420">
    <property type="entry name" value="PBECR4"/>
</dbReference>
<comment type="caution">
    <text evidence="2">The sequence shown here is derived from an EMBL/GenBank/DDBJ whole genome shotgun (WGS) entry which is preliminary data.</text>
</comment>
<dbReference type="EMBL" id="VDFN01000013">
    <property type="protein sequence ID" value="MQS45951.1"/>
    <property type="molecule type" value="Genomic_DNA"/>
</dbReference>
<protein>
    <recommendedName>
        <fullName evidence="1">Phage-Barnase-EndoU-ColicinE5/D-RelE like nuclease 4 domain-containing protein</fullName>
    </recommendedName>
</protein>
<proteinExistence type="predicted"/>
<reference evidence="2 3" key="1">
    <citation type="journal article" date="2019" name="Syst. Appl. Microbiol.">
        <title>Polyphasic characterization of two novel Lactobacillus spp. isolated from blown salami packages: Description of Lactobacillus halodurans sp. nov. and Lactobacillus salsicarnum sp. nov.</title>
        <authorList>
            <person name="Schuster J.A."/>
            <person name="Klingl A."/>
            <person name="Vogel R.F."/>
            <person name="Ehrmann M.A."/>
        </authorList>
    </citation>
    <scope>NUCLEOTIDE SEQUENCE [LARGE SCALE GENOMIC DNA]</scope>
    <source>
        <strain evidence="2 3">TMW 1.2098</strain>
    </source>
</reference>
<feature type="domain" description="Phage-Barnase-EndoU-ColicinE5/D-RelE like nuclease 4" evidence="1">
    <location>
        <begin position="27"/>
        <end position="186"/>
    </location>
</feature>
<evidence type="ECO:0000313" key="2">
    <source>
        <dbReference type="EMBL" id="MQS45951.1"/>
    </source>
</evidence>
<name>A0ABW9P9G3_9LACO</name>
<dbReference type="Proteomes" id="UP000436655">
    <property type="component" value="Unassembled WGS sequence"/>
</dbReference>
<dbReference type="RefSeq" id="WP_125703630.1">
    <property type="nucleotide sequence ID" value="NZ_JBHTOO010000029.1"/>
</dbReference>
<sequence length="191" mass="22714">MNPKSENIPLNRIIISSQKEINFKAMLDDYSSNFAGHKVQVETNYNLLSSFVVQFNLNDFRHLMGWNKLRNKRATSLIADVNNLNLTKENSRSSRAWHQVLSRMLSYNFLHRIFYDQDVNACVLTREMKPNRLRLDIVFLCPSEKNCIVFGLRKSKDRDVFIPTTLHVEKVRNEYEYRRKTRVKSIRWLDN</sequence>
<keyword evidence="3" id="KW-1185">Reference proteome</keyword>
<evidence type="ECO:0000313" key="3">
    <source>
        <dbReference type="Proteomes" id="UP000436655"/>
    </source>
</evidence>
<gene>
    <name evidence="2" type="ORF">FHL03_10685</name>
</gene>
<accession>A0ABW9P9G3</accession>
<organism evidence="2 3">
    <name type="scientific">Companilactobacillus mishanensis</name>
    <dbReference type="NCBI Taxonomy" id="2486008"/>
    <lineage>
        <taxon>Bacteria</taxon>
        <taxon>Bacillati</taxon>
        <taxon>Bacillota</taxon>
        <taxon>Bacilli</taxon>
        <taxon>Lactobacillales</taxon>
        <taxon>Lactobacillaceae</taxon>
        <taxon>Companilactobacillus</taxon>
    </lineage>
</organism>
<dbReference type="Pfam" id="PF18813">
    <property type="entry name" value="PBECR4"/>
    <property type="match status" value="1"/>
</dbReference>
<evidence type="ECO:0000259" key="1">
    <source>
        <dbReference type="Pfam" id="PF18813"/>
    </source>
</evidence>